<dbReference type="Proteomes" id="UP000050491">
    <property type="component" value="Unassembled WGS sequence"/>
</dbReference>
<organism evidence="1 2">
    <name type="scientific">Vibrio metoecus</name>
    <dbReference type="NCBI Taxonomy" id="1481663"/>
    <lineage>
        <taxon>Bacteria</taxon>
        <taxon>Pseudomonadati</taxon>
        <taxon>Pseudomonadota</taxon>
        <taxon>Gammaproteobacteria</taxon>
        <taxon>Vibrionales</taxon>
        <taxon>Vibrionaceae</taxon>
        <taxon>Vibrio</taxon>
    </lineage>
</organism>
<reference evidence="1 2" key="1">
    <citation type="journal article" date="2015" name="Genome Biol. Evol.">
        <title>The Dynamics of Genetic Interactions between Vibrio metoecus and Vibrio cholerae, Two Close Relatives Co-Occurring in the Environment.</title>
        <authorList>
            <person name="Orata F.D."/>
            <person name="Kirchberger P.C."/>
            <person name="Meheust R."/>
            <person name="Barlow E.J."/>
            <person name="Tarr C.L."/>
            <person name="Boucher Y."/>
        </authorList>
    </citation>
    <scope>NUCLEOTIDE SEQUENCE [LARGE SCALE GENOMIC DNA]</scope>
    <source>
        <strain evidence="1 2">YB5B04</strain>
    </source>
</reference>
<evidence type="ECO:0000313" key="1">
    <source>
        <dbReference type="EMBL" id="KQA98552.1"/>
    </source>
</evidence>
<name>A0A0Q0PS51_VIBMT</name>
<proteinExistence type="predicted"/>
<evidence type="ECO:0000313" key="2">
    <source>
        <dbReference type="Proteomes" id="UP000050491"/>
    </source>
</evidence>
<dbReference type="AlphaFoldDB" id="A0A0Q0PS51"/>
<dbReference type="PATRIC" id="fig|1481663.12.peg.2190"/>
<sequence length="63" mass="7293">MHLVPNHSIEQSPYNKNIVDHHELAKRKFILVQYTRSEAALLKNHNAKYATKTTQLIVIKAIL</sequence>
<dbReference type="EMBL" id="LBGP01000021">
    <property type="protein sequence ID" value="KQA98552.1"/>
    <property type="molecule type" value="Genomic_DNA"/>
</dbReference>
<comment type="caution">
    <text evidence="1">The sequence shown here is derived from an EMBL/GenBank/DDBJ whole genome shotgun (WGS) entry which is preliminary data.</text>
</comment>
<gene>
    <name evidence="1" type="ORF">XV92_16375</name>
</gene>
<accession>A0A0Q0PS51</accession>
<protein>
    <submittedName>
        <fullName evidence="1">Uncharacterized protein</fullName>
    </submittedName>
</protein>